<accession>A0A6P1MEM2</accession>
<evidence type="ECO:0000313" key="6">
    <source>
        <dbReference type="Proteomes" id="UP000463883"/>
    </source>
</evidence>
<dbReference type="AlphaFoldDB" id="A0A6P1MEM2"/>
<organism evidence="5 6">
    <name type="scientific">Aminipila terrae</name>
    <dbReference type="NCBI Taxonomy" id="2697030"/>
    <lineage>
        <taxon>Bacteria</taxon>
        <taxon>Bacillati</taxon>
        <taxon>Bacillota</taxon>
        <taxon>Clostridia</taxon>
        <taxon>Peptostreptococcales</taxon>
        <taxon>Anaerovoracaceae</taxon>
        <taxon>Aminipila</taxon>
    </lineage>
</organism>
<keyword evidence="4" id="KW-0804">Transcription</keyword>
<dbReference type="InterPro" id="IPR005650">
    <property type="entry name" value="BlaI_family"/>
</dbReference>
<dbReference type="Pfam" id="PF03965">
    <property type="entry name" value="Penicillinase_R"/>
    <property type="match status" value="1"/>
</dbReference>
<reference evidence="5 6" key="1">
    <citation type="submission" date="2020-01" db="EMBL/GenBank/DDBJ databases">
        <title>Genomic analysis of Aminipila sp. CBA3637.</title>
        <authorList>
            <person name="Kim Y.B."/>
            <person name="Roh S.W."/>
        </authorList>
    </citation>
    <scope>NUCLEOTIDE SEQUENCE [LARGE SCALE GENOMIC DNA]</scope>
    <source>
        <strain evidence="5 6">CBA3637</strain>
    </source>
</reference>
<sequence>MSDYKLFESEYKFMELIWTHAPINSTELVKLCTEELGWKKSTTYTVLRKLCERGITKNVDAMVTYIVPREEIQRQESKAFLDKTFNGSLPLFLASFLKKETLSKQELKELKRIIDESTNEAED</sequence>
<name>A0A6P1MEM2_9FIRM</name>
<dbReference type="Gene3D" id="1.10.4040.10">
    <property type="entry name" value="Penicillinase repressor domain"/>
    <property type="match status" value="1"/>
</dbReference>
<protein>
    <submittedName>
        <fullName evidence="5">BlaI/MecI/CopY family transcriptional regulator</fullName>
    </submittedName>
</protein>
<keyword evidence="2" id="KW-0805">Transcription regulation</keyword>
<gene>
    <name evidence="5" type="ORF">Ami3637_00320</name>
</gene>
<dbReference type="GO" id="GO:0003677">
    <property type="term" value="F:DNA binding"/>
    <property type="evidence" value="ECO:0007669"/>
    <property type="project" value="UniProtKB-KW"/>
</dbReference>
<dbReference type="InterPro" id="IPR036390">
    <property type="entry name" value="WH_DNA-bd_sf"/>
</dbReference>
<dbReference type="RefSeq" id="WP_162360812.1">
    <property type="nucleotide sequence ID" value="NZ_CP047591.1"/>
</dbReference>
<evidence type="ECO:0000313" key="5">
    <source>
        <dbReference type="EMBL" id="QHI71034.1"/>
    </source>
</evidence>
<dbReference type="EMBL" id="CP047591">
    <property type="protein sequence ID" value="QHI71034.1"/>
    <property type="molecule type" value="Genomic_DNA"/>
</dbReference>
<proteinExistence type="inferred from homology"/>
<comment type="similarity">
    <text evidence="1">Belongs to the BlaI transcriptional regulatory family.</text>
</comment>
<dbReference type="InterPro" id="IPR036388">
    <property type="entry name" value="WH-like_DNA-bd_sf"/>
</dbReference>
<keyword evidence="6" id="KW-1185">Reference proteome</keyword>
<evidence type="ECO:0000256" key="4">
    <source>
        <dbReference type="ARBA" id="ARBA00023163"/>
    </source>
</evidence>
<dbReference type="Gene3D" id="1.10.10.10">
    <property type="entry name" value="Winged helix-like DNA-binding domain superfamily/Winged helix DNA-binding domain"/>
    <property type="match status" value="1"/>
</dbReference>
<evidence type="ECO:0000256" key="1">
    <source>
        <dbReference type="ARBA" id="ARBA00011046"/>
    </source>
</evidence>
<dbReference type="PIRSF" id="PIRSF019455">
    <property type="entry name" value="CopR_AtkY"/>
    <property type="match status" value="1"/>
</dbReference>
<evidence type="ECO:0000256" key="2">
    <source>
        <dbReference type="ARBA" id="ARBA00023015"/>
    </source>
</evidence>
<dbReference type="Proteomes" id="UP000463883">
    <property type="component" value="Chromosome"/>
</dbReference>
<dbReference type="SUPFAM" id="SSF46785">
    <property type="entry name" value="Winged helix' DNA-binding domain"/>
    <property type="match status" value="1"/>
</dbReference>
<dbReference type="KEGG" id="amic:Ami3637_00320"/>
<dbReference type="GO" id="GO:0045892">
    <property type="term" value="P:negative regulation of DNA-templated transcription"/>
    <property type="evidence" value="ECO:0007669"/>
    <property type="project" value="InterPro"/>
</dbReference>
<evidence type="ECO:0000256" key="3">
    <source>
        <dbReference type="ARBA" id="ARBA00023125"/>
    </source>
</evidence>
<keyword evidence="3" id="KW-0238">DNA-binding</keyword>